<evidence type="ECO:0000256" key="7">
    <source>
        <dbReference type="ARBA" id="ARBA00060595"/>
    </source>
</evidence>
<dbReference type="PROSITE" id="PS01272">
    <property type="entry name" value="GCKR"/>
    <property type="match status" value="1"/>
</dbReference>
<keyword evidence="16" id="KW-1185">Reference proteome</keyword>
<dbReference type="NCBIfam" id="NF009222">
    <property type="entry name" value="PRK12570.1"/>
    <property type="match status" value="1"/>
</dbReference>
<evidence type="ECO:0000256" key="2">
    <source>
        <dbReference type="ARBA" id="ARBA00023239"/>
    </source>
</evidence>
<dbReference type="OrthoDB" id="9813395at2"/>
<evidence type="ECO:0000256" key="6">
    <source>
        <dbReference type="ARBA" id="ARBA00060532"/>
    </source>
</evidence>
<dbReference type="Pfam" id="PF20741">
    <property type="entry name" value="GKRP-like_C"/>
    <property type="match status" value="1"/>
</dbReference>
<protein>
    <recommendedName>
        <fullName evidence="10 13">N-acetylmuramic acid 6-phosphate etherase</fullName>
        <shortName evidence="13">MurNAc-6-P etherase</shortName>
        <ecNumber evidence="9 13">4.2.1.126</ecNumber>
    </recommendedName>
    <alternativeName>
        <fullName evidence="12 13">N-acetylmuramic acid 6-phosphate hydrolase</fullName>
    </alternativeName>
    <alternativeName>
        <fullName evidence="11 13">N-acetylmuramic acid 6-phosphate lyase</fullName>
    </alternativeName>
</protein>
<dbReference type="GO" id="GO:0097175">
    <property type="term" value="P:1,6-anhydro-N-acetyl-beta-muramic acid catabolic process"/>
    <property type="evidence" value="ECO:0007669"/>
    <property type="project" value="UniProtKB-UniRule"/>
</dbReference>
<dbReference type="Gene3D" id="1.10.8.1080">
    <property type="match status" value="1"/>
</dbReference>
<dbReference type="UniPathway" id="UPA00342"/>
<accession>A0A5P9CHK5</accession>
<dbReference type="RefSeq" id="WP_152429615.1">
    <property type="nucleotide sequence ID" value="NZ_CBCSDK010000005.1"/>
</dbReference>
<dbReference type="PANTHER" id="PTHR10088">
    <property type="entry name" value="GLUCOKINASE REGULATORY PROTEIN"/>
    <property type="match status" value="1"/>
</dbReference>
<comment type="catalytic activity">
    <reaction evidence="5 13">
        <text>N-acetyl-D-muramate 6-phosphate + H2O = N-acetyl-D-glucosamine 6-phosphate + (R)-lactate</text>
        <dbReference type="Rhea" id="RHEA:26410"/>
        <dbReference type="ChEBI" id="CHEBI:15377"/>
        <dbReference type="ChEBI" id="CHEBI:16004"/>
        <dbReference type="ChEBI" id="CHEBI:57513"/>
        <dbReference type="ChEBI" id="CHEBI:58722"/>
        <dbReference type="EC" id="4.2.1.126"/>
    </reaction>
</comment>
<dbReference type="Gene3D" id="3.40.50.10490">
    <property type="entry name" value="Glucose-6-phosphate isomerase like protein, domain 1"/>
    <property type="match status" value="1"/>
</dbReference>
<dbReference type="FunFam" id="3.40.50.10490:FF:000014">
    <property type="entry name" value="N-acetylmuramic acid 6-phosphate etherase"/>
    <property type="match status" value="1"/>
</dbReference>
<dbReference type="GO" id="GO:0016835">
    <property type="term" value="F:carbon-oxygen lyase activity"/>
    <property type="evidence" value="ECO:0007669"/>
    <property type="project" value="UniProtKB-UniRule"/>
</dbReference>
<gene>
    <name evidence="13 15" type="primary">murQ</name>
    <name evidence="15" type="ORF">FIV01_02690</name>
</gene>
<feature type="active site" evidence="13">
    <location>
        <position position="121"/>
    </location>
</feature>
<evidence type="ECO:0000256" key="8">
    <source>
        <dbReference type="ARBA" id="ARBA00061234"/>
    </source>
</evidence>
<dbReference type="NCBIfam" id="NF003915">
    <property type="entry name" value="PRK05441.1"/>
    <property type="match status" value="1"/>
</dbReference>
<dbReference type="InterPro" id="IPR001347">
    <property type="entry name" value="SIS_dom"/>
</dbReference>
<evidence type="ECO:0000256" key="13">
    <source>
        <dbReference type="HAMAP-Rule" id="MF_00068"/>
    </source>
</evidence>
<dbReference type="HAMAP" id="MF_00068">
    <property type="entry name" value="MurQ"/>
    <property type="match status" value="1"/>
</dbReference>
<evidence type="ECO:0000256" key="12">
    <source>
        <dbReference type="ARBA" id="ARBA00084049"/>
    </source>
</evidence>
<comment type="subunit">
    <text evidence="1 13">Homodimer.</text>
</comment>
<dbReference type="InterPro" id="IPR005486">
    <property type="entry name" value="Glucokinase_regulatory_CS"/>
</dbReference>
<reference evidence="15 16" key="1">
    <citation type="submission" date="2019-10" db="EMBL/GenBank/DDBJ databases">
        <title>Complete genome sequence of Vibrio sp. strain THAF100, isolated from non-filtered water from the water column of tank 6 of a marine aquarium containing stony-coral fragments. Water maintained at 26 degree C.</title>
        <authorList>
            <person name="Ruckert C."/>
            <person name="Franco A."/>
            <person name="Kalinowski J."/>
            <person name="Glaeser S."/>
        </authorList>
    </citation>
    <scope>NUCLEOTIDE SEQUENCE [LARGE SCALE GENOMIC DNA]</scope>
    <source>
        <strain evidence="15 16">THAF100</strain>
    </source>
</reference>
<organism evidence="15 16">
    <name type="scientific">Vibrio aquimaris</name>
    <dbReference type="NCBI Taxonomy" id="2587862"/>
    <lineage>
        <taxon>Bacteria</taxon>
        <taxon>Pseudomonadati</taxon>
        <taxon>Pseudomonadota</taxon>
        <taxon>Gammaproteobacteria</taxon>
        <taxon>Vibrionales</taxon>
        <taxon>Vibrionaceae</taxon>
        <taxon>Vibrio</taxon>
    </lineage>
</organism>
<dbReference type="GO" id="GO:0046348">
    <property type="term" value="P:amino sugar catabolic process"/>
    <property type="evidence" value="ECO:0007669"/>
    <property type="project" value="InterPro"/>
</dbReference>
<sequence length="309" mass="32877">MTNDTLINALSHLISEGRNPDTMDIDTLSSLDIVERINQQDKLVPFAVEKVLAQIARAVDKITDAFKIGGRLIYMGAGTSGRLGILDASECPPTFGVSDDMVIGLIAGGKEAILKAQEGAEDSPSLGEQDLKGIKLSHQDVLVGIAASGRTPYVIGGLDYANKVGATSIALSCNPESPIANIANIAICPIVGPEALTGSTRLKSGTAQKLVLNMLTTASMIRLGKSYQNLMVDVKATNAKLVARATRIVIQATDCSQQQAQDTLKKTDYDVKLAILMLLTGLDRDAAKEQLNLQNGYLRKAVIEQTNRS</sequence>
<evidence type="ECO:0000256" key="5">
    <source>
        <dbReference type="ARBA" id="ARBA00051747"/>
    </source>
</evidence>
<dbReference type="AlphaFoldDB" id="A0A5P9CHK5"/>
<dbReference type="CDD" id="cd05007">
    <property type="entry name" value="SIS_Etherase"/>
    <property type="match status" value="1"/>
</dbReference>
<evidence type="ECO:0000256" key="10">
    <source>
        <dbReference type="ARBA" id="ARBA00070061"/>
    </source>
</evidence>
<evidence type="ECO:0000313" key="16">
    <source>
        <dbReference type="Proteomes" id="UP000326936"/>
    </source>
</evidence>
<evidence type="ECO:0000256" key="11">
    <source>
        <dbReference type="ARBA" id="ARBA00077905"/>
    </source>
</evidence>
<keyword evidence="2 13" id="KW-0456">Lyase</keyword>
<dbReference type="UniPathway" id="UPA00544"/>
<dbReference type="InterPro" id="IPR005488">
    <property type="entry name" value="Etherase_MurQ"/>
</dbReference>
<dbReference type="InterPro" id="IPR040190">
    <property type="entry name" value="MURQ/GCKR"/>
</dbReference>
<dbReference type="Pfam" id="PF22645">
    <property type="entry name" value="GKRP_SIS_N"/>
    <property type="match status" value="1"/>
</dbReference>
<comment type="pathway">
    <text evidence="6 13">Amino-sugar metabolism; N-acetylmuramate degradation.</text>
</comment>
<name>A0A5P9CHK5_9VIBR</name>
<comment type="miscellaneous">
    <text evidence="13">A lyase-type mechanism (elimination/hydration) is suggested for the cleavage of the lactyl ether bond of MurNAc 6-phosphate, with the formation of an alpha,beta-unsaturated aldehyde intermediate with (E)-stereochemistry, followed by the syn addition of water to give product.</text>
</comment>
<dbReference type="GO" id="GO:0097367">
    <property type="term" value="F:carbohydrate derivative binding"/>
    <property type="evidence" value="ECO:0007669"/>
    <property type="project" value="InterPro"/>
</dbReference>
<evidence type="ECO:0000256" key="4">
    <source>
        <dbReference type="ARBA" id="ARBA00037880"/>
    </source>
</evidence>
<evidence type="ECO:0000259" key="14">
    <source>
        <dbReference type="PROSITE" id="PS51464"/>
    </source>
</evidence>
<dbReference type="KEGG" id="vaq:FIV01_02690"/>
<evidence type="ECO:0000313" key="15">
    <source>
        <dbReference type="EMBL" id="QFT25353.1"/>
    </source>
</evidence>
<dbReference type="SUPFAM" id="SSF53697">
    <property type="entry name" value="SIS domain"/>
    <property type="match status" value="1"/>
</dbReference>
<evidence type="ECO:0000256" key="3">
    <source>
        <dbReference type="ARBA" id="ARBA00023277"/>
    </source>
</evidence>
<keyword evidence="3 13" id="KW-0119">Carbohydrate metabolism</keyword>
<dbReference type="InterPro" id="IPR046348">
    <property type="entry name" value="SIS_dom_sf"/>
</dbReference>
<evidence type="ECO:0000256" key="1">
    <source>
        <dbReference type="ARBA" id="ARBA00011738"/>
    </source>
</evidence>
<dbReference type="UniPathway" id="UPA00343"/>
<comment type="similarity">
    <text evidence="8 13">Belongs to the GCKR-like family. MurNAc-6-P etherase subfamily.</text>
</comment>
<comment type="pathway">
    <text evidence="7 13">Amino-sugar metabolism; 1,6-anhydro-N-acetylmuramate degradation.</text>
</comment>
<dbReference type="Proteomes" id="UP000326936">
    <property type="component" value="Chromosome"/>
</dbReference>
<dbReference type="EC" id="4.2.1.126" evidence="9 13"/>
<dbReference type="GO" id="GO:0009254">
    <property type="term" value="P:peptidoglycan turnover"/>
    <property type="evidence" value="ECO:0007669"/>
    <property type="project" value="UniProtKB-UniRule"/>
</dbReference>
<dbReference type="PANTHER" id="PTHR10088:SF5">
    <property type="entry name" value="N-ACETYLMURAMIC ACID 6-PHOSPHATE ETHERASE"/>
    <property type="match status" value="1"/>
</dbReference>
<dbReference type="FunFam" id="1.10.8.1080:FF:000001">
    <property type="entry name" value="N-acetylmuramic acid 6-phosphate etherase"/>
    <property type="match status" value="1"/>
</dbReference>
<proteinExistence type="inferred from homology"/>
<dbReference type="NCBIfam" id="TIGR00274">
    <property type="entry name" value="N-acetylmuramic acid 6-phosphate etherase"/>
    <property type="match status" value="1"/>
</dbReference>
<dbReference type="PROSITE" id="PS51464">
    <property type="entry name" value="SIS"/>
    <property type="match status" value="1"/>
</dbReference>
<dbReference type="EMBL" id="CP045350">
    <property type="protein sequence ID" value="QFT25353.1"/>
    <property type="molecule type" value="Genomic_DNA"/>
</dbReference>
<comment type="pathway">
    <text evidence="4 13">Cell wall biogenesis; peptidoglycan recycling.</text>
</comment>
<comment type="function">
    <text evidence="13">Specifically catalyzes the cleavage of the D-lactyl ether substituent of MurNAc 6-phosphate, producing GlcNAc 6-phosphate and D-lactate. Together with AnmK, is also required for the utilization of anhydro-N-acetylmuramic acid (anhMurNAc) either imported from the medium or derived from its own cell wall murein, and thus plays a role in cell wall recycling.</text>
</comment>
<feature type="domain" description="SIS" evidence="14">
    <location>
        <begin position="62"/>
        <end position="225"/>
    </location>
</feature>
<feature type="active site" description="Proton donor" evidence="13">
    <location>
        <position position="90"/>
    </location>
</feature>
<evidence type="ECO:0000256" key="9">
    <source>
        <dbReference type="ARBA" id="ARBA00067056"/>
    </source>
</evidence>
<dbReference type="GO" id="GO:0097173">
    <property type="term" value="P:N-acetylmuramic acid catabolic process"/>
    <property type="evidence" value="ECO:0007669"/>
    <property type="project" value="UniProtKB-UniPathway"/>
</dbReference>
<dbReference type="GO" id="GO:0016803">
    <property type="term" value="F:ether hydrolase activity"/>
    <property type="evidence" value="ECO:0007669"/>
    <property type="project" value="TreeGrafter"/>
</dbReference>